<dbReference type="InterPro" id="IPR002582">
    <property type="entry name" value="ACPS"/>
</dbReference>
<keyword evidence="3 8" id="KW-0479">Metal-binding</keyword>
<dbReference type="InterPro" id="IPR004568">
    <property type="entry name" value="Ppantetheine-prot_Trfase_dom"/>
</dbReference>
<evidence type="ECO:0000256" key="6">
    <source>
        <dbReference type="ARBA" id="ARBA00023098"/>
    </source>
</evidence>
<dbReference type="RefSeq" id="WP_056399174.1">
    <property type="nucleotide sequence ID" value="NZ_SDPQ02000002.1"/>
</dbReference>
<gene>
    <name evidence="8" type="primary">acpS</name>
    <name evidence="10" type="ORF">ESP70_008245</name>
</gene>
<keyword evidence="5 8" id="KW-0460">Magnesium</keyword>
<dbReference type="AlphaFoldDB" id="A0A5M4FDQ1"/>
<keyword evidence="4 8" id="KW-0276">Fatty acid metabolism</keyword>
<comment type="similarity">
    <text evidence="8">Belongs to the P-Pant transferase superfamily. AcpS family.</text>
</comment>
<keyword evidence="2 8" id="KW-0808">Transferase</keyword>
<evidence type="ECO:0000256" key="8">
    <source>
        <dbReference type="HAMAP-Rule" id="MF_00101"/>
    </source>
</evidence>
<protein>
    <recommendedName>
        <fullName evidence="8">Holo-[acyl-carrier-protein] synthase</fullName>
        <shortName evidence="8">Holo-ACP synthase</shortName>
        <ecNumber evidence="8">2.7.8.7</ecNumber>
    </recommendedName>
    <alternativeName>
        <fullName evidence="8">4'-phosphopantetheinyl transferase AcpS</fullName>
    </alternativeName>
</protein>
<keyword evidence="7 8" id="KW-0275">Fatty acid biosynthesis</keyword>
<accession>A0A5M4FDQ1</accession>
<dbReference type="Gene3D" id="3.90.470.20">
    <property type="entry name" value="4'-phosphopantetheinyl transferase domain"/>
    <property type="match status" value="1"/>
</dbReference>
<dbReference type="NCBIfam" id="NF000832">
    <property type="entry name" value="PRK00070.3-2"/>
    <property type="match status" value="1"/>
</dbReference>
<comment type="caution">
    <text evidence="10">The sequence shown here is derived from an EMBL/GenBank/DDBJ whole genome shotgun (WGS) entry which is preliminary data.</text>
</comment>
<keyword evidence="1 8" id="KW-0444">Lipid biosynthesis</keyword>
<dbReference type="NCBIfam" id="TIGR00516">
    <property type="entry name" value="acpS"/>
    <property type="match status" value="1"/>
</dbReference>
<keyword evidence="11" id="KW-1185">Reference proteome</keyword>
<dbReference type="EC" id="2.7.8.7" evidence="8"/>
<evidence type="ECO:0000256" key="1">
    <source>
        <dbReference type="ARBA" id="ARBA00022516"/>
    </source>
</evidence>
<evidence type="ECO:0000256" key="4">
    <source>
        <dbReference type="ARBA" id="ARBA00022832"/>
    </source>
</evidence>
<dbReference type="InterPro" id="IPR008278">
    <property type="entry name" value="4-PPantetheinyl_Trfase_dom"/>
</dbReference>
<dbReference type="NCBIfam" id="TIGR00556">
    <property type="entry name" value="pantethn_trn"/>
    <property type="match status" value="1"/>
</dbReference>
<comment type="function">
    <text evidence="8">Transfers the 4'-phosphopantetheine moiety from coenzyme A to a Ser of acyl-carrier-protein.</text>
</comment>
<dbReference type="GO" id="GO:0000287">
    <property type="term" value="F:magnesium ion binding"/>
    <property type="evidence" value="ECO:0007669"/>
    <property type="project" value="UniProtKB-UniRule"/>
</dbReference>
<dbReference type="Proteomes" id="UP000380867">
    <property type="component" value="Unassembled WGS sequence"/>
</dbReference>
<evidence type="ECO:0000313" key="10">
    <source>
        <dbReference type="EMBL" id="KAA1397369.1"/>
    </source>
</evidence>
<sequence>MTILGIGVDVVDLARFAETLERTPTMRSRLFTDAEAHLPVESLAGRFAAKEAFVKALRAPAGMSWQDIEVVNGPQGAPEFQLYGAALDRAKELGITTAHLSISHDTSVATAFVVAEC</sequence>
<dbReference type="EMBL" id="SDPQ02000002">
    <property type="protein sequence ID" value="KAA1397369.1"/>
    <property type="molecule type" value="Genomic_DNA"/>
</dbReference>
<dbReference type="OrthoDB" id="517356at2"/>
<dbReference type="GO" id="GO:0006633">
    <property type="term" value="P:fatty acid biosynthetic process"/>
    <property type="evidence" value="ECO:0007669"/>
    <property type="project" value="UniProtKB-UniRule"/>
</dbReference>
<keyword evidence="8" id="KW-0963">Cytoplasm</keyword>
<dbReference type="GO" id="GO:0008897">
    <property type="term" value="F:holo-[acyl-carrier-protein] synthase activity"/>
    <property type="evidence" value="ECO:0007669"/>
    <property type="project" value="UniProtKB-UniRule"/>
</dbReference>
<organism evidence="10 11">
    <name type="scientific">Aeromicrobium ginsengisoli</name>
    <dbReference type="NCBI Taxonomy" id="363867"/>
    <lineage>
        <taxon>Bacteria</taxon>
        <taxon>Bacillati</taxon>
        <taxon>Actinomycetota</taxon>
        <taxon>Actinomycetes</taxon>
        <taxon>Propionibacteriales</taxon>
        <taxon>Nocardioidaceae</taxon>
        <taxon>Aeromicrobium</taxon>
    </lineage>
</organism>
<feature type="binding site" evidence="8">
    <location>
        <position position="9"/>
    </location>
    <ligand>
        <name>Mg(2+)</name>
        <dbReference type="ChEBI" id="CHEBI:18420"/>
    </ligand>
</feature>
<comment type="subcellular location">
    <subcellularLocation>
        <location evidence="8">Cytoplasm</location>
    </subcellularLocation>
</comment>
<dbReference type="HAMAP" id="MF_00101">
    <property type="entry name" value="AcpS"/>
    <property type="match status" value="1"/>
</dbReference>
<feature type="binding site" evidence="8">
    <location>
        <position position="51"/>
    </location>
    <ligand>
        <name>Mg(2+)</name>
        <dbReference type="ChEBI" id="CHEBI:18420"/>
    </ligand>
</feature>
<evidence type="ECO:0000256" key="5">
    <source>
        <dbReference type="ARBA" id="ARBA00022842"/>
    </source>
</evidence>
<dbReference type="GO" id="GO:0005737">
    <property type="term" value="C:cytoplasm"/>
    <property type="evidence" value="ECO:0007669"/>
    <property type="project" value="UniProtKB-SubCell"/>
</dbReference>
<comment type="catalytic activity">
    <reaction evidence="8">
        <text>apo-[ACP] + CoA = holo-[ACP] + adenosine 3',5'-bisphosphate + H(+)</text>
        <dbReference type="Rhea" id="RHEA:12068"/>
        <dbReference type="Rhea" id="RHEA-COMP:9685"/>
        <dbReference type="Rhea" id="RHEA-COMP:9690"/>
        <dbReference type="ChEBI" id="CHEBI:15378"/>
        <dbReference type="ChEBI" id="CHEBI:29999"/>
        <dbReference type="ChEBI" id="CHEBI:57287"/>
        <dbReference type="ChEBI" id="CHEBI:58343"/>
        <dbReference type="ChEBI" id="CHEBI:64479"/>
        <dbReference type="EC" id="2.7.8.7"/>
    </reaction>
</comment>
<evidence type="ECO:0000313" key="11">
    <source>
        <dbReference type="Proteomes" id="UP000380867"/>
    </source>
</evidence>
<feature type="domain" description="4'-phosphopantetheinyl transferase" evidence="9">
    <location>
        <begin position="5"/>
        <end position="95"/>
    </location>
</feature>
<evidence type="ECO:0000256" key="7">
    <source>
        <dbReference type="ARBA" id="ARBA00023160"/>
    </source>
</evidence>
<evidence type="ECO:0000259" key="9">
    <source>
        <dbReference type="Pfam" id="PF01648"/>
    </source>
</evidence>
<keyword evidence="6 8" id="KW-0443">Lipid metabolism</keyword>
<name>A0A5M4FDQ1_9ACTN</name>
<evidence type="ECO:0000256" key="2">
    <source>
        <dbReference type="ARBA" id="ARBA00022679"/>
    </source>
</evidence>
<comment type="cofactor">
    <cofactor evidence="8">
        <name>Mg(2+)</name>
        <dbReference type="ChEBI" id="CHEBI:18420"/>
    </cofactor>
</comment>
<reference evidence="10" key="1">
    <citation type="submission" date="2019-09" db="EMBL/GenBank/DDBJ databases">
        <authorList>
            <person name="Li J."/>
        </authorList>
    </citation>
    <scope>NUCLEOTIDE SEQUENCE [LARGE SCALE GENOMIC DNA]</scope>
    <source>
        <strain evidence="10">JCM 14732</strain>
    </source>
</reference>
<dbReference type="Pfam" id="PF01648">
    <property type="entry name" value="ACPS"/>
    <property type="match status" value="1"/>
</dbReference>
<proteinExistence type="inferred from homology"/>
<evidence type="ECO:0000256" key="3">
    <source>
        <dbReference type="ARBA" id="ARBA00022723"/>
    </source>
</evidence>
<dbReference type="InterPro" id="IPR037143">
    <property type="entry name" value="4-PPantetheinyl_Trfase_dom_sf"/>
</dbReference>
<dbReference type="SUPFAM" id="SSF56214">
    <property type="entry name" value="4'-phosphopantetheinyl transferase"/>
    <property type="match status" value="1"/>
</dbReference>